<evidence type="ECO:0000313" key="1">
    <source>
        <dbReference type="EMBL" id="QSQ13222.1"/>
    </source>
</evidence>
<dbReference type="EMBL" id="CP071091">
    <property type="protein sequence ID" value="QSQ13222.1"/>
    <property type="molecule type" value="Genomic_DNA"/>
</dbReference>
<proteinExistence type="predicted"/>
<evidence type="ECO:0000313" key="2">
    <source>
        <dbReference type="Proteomes" id="UP000663090"/>
    </source>
</evidence>
<reference evidence="1 2" key="1">
    <citation type="submission" date="2021-02" db="EMBL/GenBank/DDBJ databases">
        <title>De Novo genome assembly of isolated myxobacteria.</title>
        <authorList>
            <person name="Stevens D.C."/>
        </authorList>
    </citation>
    <scope>NUCLEOTIDE SEQUENCE [LARGE SCALE GENOMIC DNA]</scope>
    <source>
        <strain evidence="1 2">SCHIC003</strain>
    </source>
</reference>
<accession>A0ABX7N6B9</accession>
<dbReference type="RefSeq" id="WP_206714926.1">
    <property type="nucleotide sequence ID" value="NZ_CP071091.1"/>
</dbReference>
<dbReference type="InterPro" id="IPR013783">
    <property type="entry name" value="Ig-like_fold"/>
</dbReference>
<dbReference type="PROSITE" id="PS51257">
    <property type="entry name" value="PROKAR_LIPOPROTEIN"/>
    <property type="match status" value="1"/>
</dbReference>
<organism evidence="1 2">
    <name type="scientific">Myxococcus landrumensis</name>
    <dbReference type="NCBI Taxonomy" id="2813577"/>
    <lineage>
        <taxon>Bacteria</taxon>
        <taxon>Pseudomonadati</taxon>
        <taxon>Myxococcota</taxon>
        <taxon>Myxococcia</taxon>
        <taxon>Myxococcales</taxon>
        <taxon>Cystobacterineae</taxon>
        <taxon>Myxococcaceae</taxon>
        <taxon>Myxococcus</taxon>
    </lineage>
</organism>
<name>A0ABX7N6B9_9BACT</name>
<sequence length="382" mass="40024">MRLQVAATALLALSACSRTTEGTSPVVERISNPRARLADVARVCNAQGGQTGWRLEVQGKRFAPTPADVLTDTPSVELPVVTLRGPSTYTMTRDQVFYVRPELLLVDLPTRDSSPPLELAPGRYTLEVTNPLGGTGTLADAFTVVAPPQVTRVVPPPNGYVSGGINPIVIEGRDFQAGTSPLIILRSEGEADQPLFNVSVVSETRIETEIPPGTREGRFDVVLTHVDGCSAVVPGALDVRYHRLGSLSLSPRSGRELSDTRIRIGNAPTGTQRAFTGTPEVFILAPLKSAPSVPQRIALRSVEMRSATEVTADVPVCSGSEAPTGDSKCPHGLAVGGPYALEVVDPSGAVGTVPTAEGFTVTAEPSATFASDSAQDTGADLP</sequence>
<keyword evidence="2" id="KW-1185">Reference proteome</keyword>
<dbReference type="Proteomes" id="UP000663090">
    <property type="component" value="Chromosome"/>
</dbReference>
<gene>
    <name evidence="1" type="ORF">JY572_33550</name>
</gene>
<protein>
    <submittedName>
        <fullName evidence="1">DUF4397 domain-containing protein</fullName>
    </submittedName>
</protein>
<dbReference type="Gene3D" id="2.60.40.10">
    <property type="entry name" value="Immunoglobulins"/>
    <property type="match status" value="1"/>
</dbReference>